<dbReference type="EMBL" id="JAFHAP010000017">
    <property type="protein sequence ID" value="MBN2910821.1"/>
    <property type="molecule type" value="Genomic_DNA"/>
</dbReference>
<proteinExistence type="inferred from homology"/>
<dbReference type="Gene3D" id="3.30.70.1900">
    <property type="match status" value="1"/>
</dbReference>
<evidence type="ECO:0000256" key="3">
    <source>
        <dbReference type="ARBA" id="ARBA00023118"/>
    </source>
</evidence>
<evidence type="ECO:0000256" key="2">
    <source>
        <dbReference type="ARBA" id="ARBA00022884"/>
    </source>
</evidence>
<dbReference type="NCBIfam" id="TIGR01877">
    <property type="entry name" value="cas_cas6"/>
    <property type="match status" value="1"/>
</dbReference>
<comment type="caution">
    <text evidence="5">The sequence shown here is derived from an EMBL/GenBank/DDBJ whole genome shotgun (WGS) entry which is preliminary data.</text>
</comment>
<dbReference type="PANTHER" id="PTHR36984">
    <property type="entry name" value="CRISPR-ASSOCIATED ENDORIBONUCLEASE CAS6 1"/>
    <property type="match status" value="1"/>
</dbReference>
<reference evidence="5" key="1">
    <citation type="journal article" date="2024" name="Int. J. Syst. Evol. Microbiol.">
        <title>Polycladomyces zharkentensis sp. nov., a novel thermophilic cellulose- and starch-degrading member of the Bacillota from a geothermal aquifer in Kazakhstan.</title>
        <authorList>
            <person name="Mashzhan A."/>
            <person name="Kistaubayeva A."/>
            <person name="Javier-Lopez R."/>
            <person name="Bissenova U."/>
            <person name="Bissenbay A."/>
            <person name="Birkeland N.K."/>
        </authorList>
    </citation>
    <scope>NUCLEOTIDE SEQUENCE</scope>
    <source>
        <strain evidence="5">ZKZ2T</strain>
    </source>
</reference>
<evidence type="ECO:0000313" key="5">
    <source>
        <dbReference type="EMBL" id="MBN2910821.1"/>
    </source>
</evidence>
<dbReference type="InterPro" id="IPR049435">
    <property type="entry name" value="Cas_Cas6_C"/>
</dbReference>
<name>A0ABS2WN00_9BACL</name>
<keyword evidence="2" id="KW-0694">RNA-binding</keyword>
<evidence type="ECO:0000256" key="1">
    <source>
        <dbReference type="ARBA" id="ARBA00005937"/>
    </source>
</evidence>
<dbReference type="PANTHER" id="PTHR36984:SF1">
    <property type="entry name" value="CRISPR-ASSOCIATED ENDORIBONUCLEASE CAS6 1"/>
    <property type="match status" value="1"/>
</dbReference>
<dbReference type="Pfam" id="PF01881">
    <property type="entry name" value="Cas_Cas6_C"/>
    <property type="match status" value="1"/>
</dbReference>
<feature type="domain" description="CRISPR associated protein Cas6 C-terminal" evidence="4">
    <location>
        <begin position="59"/>
        <end position="150"/>
    </location>
</feature>
<evidence type="ECO:0000259" key="4">
    <source>
        <dbReference type="Pfam" id="PF01881"/>
    </source>
</evidence>
<sequence>MLSNTFRCPIIYWNDLAYKAILNGPKRSWAICPKTTEYGSRKSTRSRSCGLIRNCPSLLYHHPLTKDFQQQIQRNMLKKYQLVYQSNPITERFDIQPVASFKQRVSFYKEIIIKGYVGKFRLSADDPKLLSLALDTGLGAKGSLGFGCIEQVNVQEGKKAC</sequence>
<keyword evidence="6" id="KW-1185">Reference proteome</keyword>
<protein>
    <submittedName>
        <fullName evidence="5">CRISPR-associated endoribonuclease Cas6</fullName>
    </submittedName>
</protein>
<keyword evidence="3" id="KW-0051">Antiviral defense</keyword>
<accession>A0ABS2WN00</accession>
<dbReference type="InterPro" id="IPR010156">
    <property type="entry name" value="CRISPR-assoc_prot_Cas6"/>
</dbReference>
<dbReference type="RefSeq" id="WP_205497092.1">
    <property type="nucleotide sequence ID" value="NZ_JAFHAP010000017.1"/>
</dbReference>
<gene>
    <name evidence="5" type="primary">cas6</name>
    <name evidence="5" type="ORF">JQC72_15080</name>
</gene>
<dbReference type="Proteomes" id="UP001177120">
    <property type="component" value="Unassembled WGS sequence"/>
</dbReference>
<comment type="similarity">
    <text evidence="1">Belongs to the CRISPR-associated protein Cas6/Cse3/CasE family.</text>
</comment>
<evidence type="ECO:0000313" key="6">
    <source>
        <dbReference type="Proteomes" id="UP001177120"/>
    </source>
</evidence>
<organism evidence="5 6">
    <name type="scientific">Polycladomyces zharkentensis</name>
    <dbReference type="NCBI Taxonomy" id="2807616"/>
    <lineage>
        <taxon>Bacteria</taxon>
        <taxon>Bacillati</taxon>
        <taxon>Bacillota</taxon>
        <taxon>Bacilli</taxon>
        <taxon>Bacillales</taxon>
        <taxon>Thermoactinomycetaceae</taxon>
        <taxon>Polycladomyces</taxon>
    </lineage>
</organism>
<dbReference type="CDD" id="cd21140">
    <property type="entry name" value="Cas6_I-like"/>
    <property type="match status" value="1"/>
</dbReference>